<dbReference type="InterPro" id="IPR040632">
    <property type="entry name" value="Sulfotransfer_4"/>
</dbReference>
<reference evidence="1" key="1">
    <citation type="journal article" date="2017" name="Science">
        <title>Giant viruses with an expanded complement of translation system components.</title>
        <authorList>
            <person name="Schulz F."/>
            <person name="Yutin N."/>
            <person name="Ivanova N.N."/>
            <person name="Ortega D.R."/>
            <person name="Lee T.K."/>
            <person name="Vierheilig J."/>
            <person name="Daims H."/>
            <person name="Horn M."/>
            <person name="Wagner M."/>
            <person name="Jensen G.J."/>
            <person name="Kyrpides N.C."/>
            <person name="Koonin E.V."/>
            <person name="Woyke T."/>
        </authorList>
    </citation>
    <scope>NUCLEOTIDE SEQUENCE</scope>
    <source>
        <strain evidence="1">HKV1</strain>
    </source>
</reference>
<dbReference type="InterPro" id="IPR027417">
    <property type="entry name" value="P-loop_NTPase"/>
</dbReference>
<dbReference type="Gene3D" id="3.40.50.300">
    <property type="entry name" value="P-loop containing nucleotide triphosphate hydrolases"/>
    <property type="match status" value="1"/>
</dbReference>
<dbReference type="EMBL" id="KY684105">
    <property type="protein sequence ID" value="ARF10990.1"/>
    <property type="molecule type" value="Genomic_DNA"/>
</dbReference>
<accession>A0A1V0SGZ2</accession>
<dbReference type="PANTHER" id="PTHR36978:SF4">
    <property type="entry name" value="P-LOOP CONTAINING NUCLEOSIDE TRIPHOSPHATE HYDROLASE PROTEIN"/>
    <property type="match status" value="1"/>
</dbReference>
<organism evidence="1">
    <name type="scientific">Hokovirus HKV1</name>
    <dbReference type="NCBI Taxonomy" id="1977638"/>
    <lineage>
        <taxon>Viruses</taxon>
        <taxon>Varidnaviria</taxon>
        <taxon>Bamfordvirae</taxon>
        <taxon>Nucleocytoviricota</taxon>
        <taxon>Megaviricetes</taxon>
        <taxon>Imitervirales</taxon>
        <taxon>Mimiviridae</taxon>
        <taxon>Klosneuvirinae</taxon>
        <taxon>Hokovirus</taxon>
    </lineage>
</organism>
<dbReference type="Pfam" id="PF17784">
    <property type="entry name" value="Sulfotransfer_4"/>
    <property type="match status" value="1"/>
</dbReference>
<evidence type="ECO:0008006" key="2">
    <source>
        <dbReference type="Google" id="ProtNLM"/>
    </source>
</evidence>
<dbReference type="SUPFAM" id="SSF52540">
    <property type="entry name" value="P-loop containing nucleoside triphosphate hydrolases"/>
    <property type="match status" value="1"/>
</dbReference>
<evidence type="ECO:0000313" key="1">
    <source>
        <dbReference type="EMBL" id="ARF10990.1"/>
    </source>
</evidence>
<proteinExistence type="predicted"/>
<dbReference type="PANTHER" id="PTHR36978">
    <property type="entry name" value="P-LOOP CONTAINING NUCLEOTIDE TRIPHOSPHATE HYDROLASE"/>
    <property type="match status" value="1"/>
</dbReference>
<gene>
    <name evidence="1" type="ORF">Hokovirus_3_263</name>
</gene>
<sequence length="201" mass="24274">MVYIFNISFQRNATTSFNEYMVNLGFNSIHDTNCVLNYLQVNNYNMNINECRDLSDYYFKNNSLLFIENYKDKLFEFINNNQYQVFSDNPWPIMYKELDQNFDCKFILFVRNPDKWLNSMKKYFNDEITVFRKILYDGNINNDYCKKKYIDHNESVINYFKNKNNLLVIDLDNDTDIDLKISEFLDIKNHLVKFPLTNVSS</sequence>
<name>A0A1V0SGZ2_9VIRU</name>
<protein>
    <recommendedName>
        <fullName evidence="2">Sulfotransferase family protein</fullName>
    </recommendedName>
</protein>